<dbReference type="KEGG" id="dog:HP555_03780"/>
<dbReference type="Pfam" id="PF10670">
    <property type="entry name" value="DUF4198"/>
    <property type="match status" value="1"/>
</dbReference>
<dbReference type="Proteomes" id="UP000596092">
    <property type="component" value="Chromosome"/>
</dbReference>
<dbReference type="RefSeq" id="WP_199263861.1">
    <property type="nucleotide sequence ID" value="NZ_CP054140.1"/>
</dbReference>
<name>A0A7T6AQ30_9BACT</name>
<evidence type="ECO:0000313" key="3">
    <source>
        <dbReference type="Proteomes" id="UP000596092"/>
    </source>
</evidence>
<proteinExistence type="predicted"/>
<feature type="chain" id="PRO_5032468657" evidence="1">
    <location>
        <begin position="26"/>
        <end position="268"/>
    </location>
</feature>
<dbReference type="InterPro" id="IPR019613">
    <property type="entry name" value="DUF4198"/>
</dbReference>
<evidence type="ECO:0000256" key="1">
    <source>
        <dbReference type="SAM" id="SignalP"/>
    </source>
</evidence>
<reference evidence="2 3" key="1">
    <citation type="submission" date="2020-05" db="EMBL/GenBank/DDBJ databases">
        <title>Complete genome of Desulfobulbus oligotrophicus.</title>
        <authorList>
            <person name="Podar M."/>
        </authorList>
    </citation>
    <scope>NUCLEOTIDE SEQUENCE [LARGE SCALE GENOMIC DNA]</scope>
    <source>
        <strain evidence="2 3">Prop6</strain>
    </source>
</reference>
<organism evidence="2 3">
    <name type="scientific">Desulfobulbus oligotrophicus</name>
    <dbReference type="NCBI Taxonomy" id="1909699"/>
    <lineage>
        <taxon>Bacteria</taxon>
        <taxon>Pseudomonadati</taxon>
        <taxon>Thermodesulfobacteriota</taxon>
        <taxon>Desulfobulbia</taxon>
        <taxon>Desulfobulbales</taxon>
        <taxon>Desulfobulbaceae</taxon>
        <taxon>Desulfobulbus</taxon>
    </lineage>
</organism>
<dbReference type="PROSITE" id="PS51257">
    <property type="entry name" value="PROKAR_LIPOPROTEIN"/>
    <property type="match status" value="1"/>
</dbReference>
<accession>A0A7T6AQ30</accession>
<sequence length="268" mass="29959">MRYRHLLTVFTCLSAVLSCATISLAHFGCVIPSDDIVTQEDPRKIQVALKFLHPLEGQYMELARPEQFGVQHEGNRTDLRAALTSFIGKGGDQQKGATFWQAEYTIKRPGDYTFYMEPVPYWEPAEDTFIVHYTKVCVNALGKEEGWDSPVGLETEIVPFTRPYGLWTGNVFTGQVLVKGKPAAFTEVEIEYLSESAVNTKEITVPGDPFVTQTLKTDAKGMFSYAMPWAGWWGFAALNTADRTIKKDGVDKPVEIGAVYWVFATPIP</sequence>
<protein>
    <submittedName>
        <fullName evidence="2">DUF4198 domain-containing protein</fullName>
    </submittedName>
</protein>
<dbReference type="AlphaFoldDB" id="A0A7T6AQ30"/>
<dbReference type="EMBL" id="CP054140">
    <property type="protein sequence ID" value="QQG65045.1"/>
    <property type="molecule type" value="Genomic_DNA"/>
</dbReference>
<evidence type="ECO:0000313" key="2">
    <source>
        <dbReference type="EMBL" id="QQG65045.1"/>
    </source>
</evidence>
<keyword evidence="3" id="KW-1185">Reference proteome</keyword>
<feature type="signal peptide" evidence="1">
    <location>
        <begin position="1"/>
        <end position="25"/>
    </location>
</feature>
<gene>
    <name evidence="2" type="ORF">HP555_03780</name>
</gene>
<keyword evidence="1" id="KW-0732">Signal</keyword>